<dbReference type="SUPFAM" id="SSF47113">
    <property type="entry name" value="Histone-fold"/>
    <property type="match status" value="1"/>
</dbReference>
<dbReference type="GeneID" id="19894701"/>
<evidence type="ECO:0000256" key="2">
    <source>
        <dbReference type="ARBA" id="ARBA00023015"/>
    </source>
</evidence>
<dbReference type="RefSeq" id="XP_007872917.1">
    <property type="nucleotide sequence ID" value="XM_007874726.1"/>
</dbReference>
<evidence type="ECO:0000313" key="9">
    <source>
        <dbReference type="EMBL" id="EMR10857.1"/>
    </source>
</evidence>
<comment type="subcellular location">
    <subcellularLocation>
        <location evidence="1">Nucleus</location>
    </subcellularLocation>
</comment>
<keyword evidence="7" id="KW-0175">Coiled coil</keyword>
<keyword evidence="10" id="KW-1185">Reference proteome</keyword>
<keyword evidence="4" id="KW-0804">Transcription</keyword>
<dbReference type="eggNOG" id="KOG1657">
    <property type="taxonomic scope" value="Eukaryota"/>
</dbReference>
<feature type="domain" description="Transcription factor CBF/NF-Y/archaeal histone" evidence="8">
    <location>
        <begin position="81"/>
        <end position="143"/>
    </location>
</feature>
<protein>
    <recommendedName>
        <fullName evidence="8">Transcription factor CBF/NF-Y/archaeal histone domain-containing protein</fullName>
    </recommendedName>
</protein>
<dbReference type="FunFam" id="1.10.20.10:FF:000017">
    <property type="entry name" value="Ccaat-binding factor complex subunit"/>
    <property type="match status" value="1"/>
</dbReference>
<feature type="coiled-coil region" evidence="7">
    <location>
        <begin position="201"/>
        <end position="228"/>
    </location>
</feature>
<dbReference type="Gene3D" id="1.10.20.10">
    <property type="entry name" value="Histone, subunit A"/>
    <property type="match status" value="1"/>
</dbReference>
<dbReference type="PANTHER" id="PTHR10252">
    <property type="entry name" value="HISTONE-LIKE TRANSCRIPTION FACTOR CCAAT-RELATED"/>
    <property type="match status" value="1"/>
</dbReference>
<evidence type="ECO:0000256" key="5">
    <source>
        <dbReference type="ARBA" id="ARBA00023242"/>
    </source>
</evidence>
<comment type="caution">
    <text evidence="9">The sequence shown here is derived from an EMBL/GenBank/DDBJ whole genome shotgun (WGS) entry which is preliminary data.</text>
</comment>
<dbReference type="PANTHER" id="PTHR10252:SF8">
    <property type="entry name" value="NUCLEAR TRANSCRIPTION FACTOR Y SUBUNIT GAMMA"/>
    <property type="match status" value="1"/>
</dbReference>
<dbReference type="STRING" id="1069680.M7NU95"/>
<dbReference type="EMBL" id="AFWA02000003">
    <property type="protein sequence ID" value="EMR10857.1"/>
    <property type="molecule type" value="Genomic_DNA"/>
</dbReference>
<evidence type="ECO:0000256" key="7">
    <source>
        <dbReference type="SAM" id="Coils"/>
    </source>
</evidence>
<dbReference type="InterPro" id="IPR050568">
    <property type="entry name" value="Transcr_DNA_Rep_Reg"/>
</dbReference>
<dbReference type="AlphaFoldDB" id="M7NU95"/>
<dbReference type="VEuPathDB" id="FungiDB:PNEG_01003"/>
<evidence type="ECO:0000256" key="3">
    <source>
        <dbReference type="ARBA" id="ARBA00023125"/>
    </source>
</evidence>
<evidence type="ECO:0000256" key="4">
    <source>
        <dbReference type="ARBA" id="ARBA00023163"/>
    </source>
</evidence>
<dbReference type="InterPro" id="IPR003958">
    <property type="entry name" value="CBFA_NFYB_domain"/>
</dbReference>
<dbReference type="Proteomes" id="UP000011958">
    <property type="component" value="Unassembled WGS sequence"/>
</dbReference>
<comment type="similarity">
    <text evidence="6">Belongs to the NFYC/HAP5 subunit family.</text>
</comment>
<dbReference type="HOGENOM" id="CLU_1023495_0_0_1"/>
<dbReference type="GO" id="GO:0046982">
    <property type="term" value="F:protein heterodimerization activity"/>
    <property type="evidence" value="ECO:0007669"/>
    <property type="project" value="InterPro"/>
</dbReference>
<evidence type="ECO:0000313" key="10">
    <source>
        <dbReference type="Proteomes" id="UP000011958"/>
    </source>
</evidence>
<evidence type="ECO:0000256" key="6">
    <source>
        <dbReference type="ARBA" id="ARBA00038129"/>
    </source>
</evidence>
<name>M7NU95_PNEMU</name>
<keyword evidence="5" id="KW-0539">Nucleus</keyword>
<keyword evidence="2" id="KW-0805">Transcription regulation</keyword>
<proteinExistence type="inferred from homology"/>
<sequence length="272" mass="31742">MASKEHTCENNKKTRSKNTDFIKKYNPNISFCDTSPITKSDPFSNVYKGLTGHYKNILINYWQNAIKEIENKDYDFKVHPLPLARIKKVMKIDENVKMISTEVPILFAKGCDIFIKELTLRAWIHAKENKRRILQKSDIANAISKSDMFDFLLDIVSKEDDESLKNEKAYMTNISKLNFISKIQNPFINNTDDNFSKTYVTDQISSNNSNIKNERNKLENQSHISNQEIYTNHIYDTQLLYNTMDSSKNKINDQRPVNIIQEYKSTFNINAN</sequence>
<dbReference type="InterPro" id="IPR009072">
    <property type="entry name" value="Histone-fold"/>
</dbReference>
<dbReference type="Pfam" id="PF00808">
    <property type="entry name" value="CBFD_NFYB_HMF"/>
    <property type="match status" value="1"/>
</dbReference>
<dbReference type="GO" id="GO:0000978">
    <property type="term" value="F:RNA polymerase II cis-regulatory region sequence-specific DNA binding"/>
    <property type="evidence" value="ECO:0007669"/>
    <property type="project" value="TreeGrafter"/>
</dbReference>
<organism evidence="9 10">
    <name type="scientific">Pneumocystis murina (strain B123)</name>
    <name type="common">Mouse pneumocystis pneumonia agent</name>
    <name type="synonym">Pneumocystis carinii f. sp. muris</name>
    <dbReference type="NCBI Taxonomy" id="1069680"/>
    <lineage>
        <taxon>Eukaryota</taxon>
        <taxon>Fungi</taxon>
        <taxon>Dikarya</taxon>
        <taxon>Ascomycota</taxon>
        <taxon>Taphrinomycotina</taxon>
        <taxon>Pneumocystomycetes</taxon>
        <taxon>Pneumocystaceae</taxon>
        <taxon>Pneumocystis</taxon>
    </lineage>
</organism>
<dbReference type="CDD" id="cd22908">
    <property type="entry name" value="HFD_NFYC-like"/>
    <property type="match status" value="1"/>
</dbReference>
<accession>M7NU95</accession>
<reference evidence="10" key="1">
    <citation type="journal article" date="2016" name="Nat. Commun.">
        <title>Genome analysis of three Pneumocystis species reveals adaptation mechanisms to life exclusively in mammalian hosts.</title>
        <authorList>
            <person name="Ma L."/>
            <person name="Chen Z."/>
            <person name="Huang D.W."/>
            <person name="Kutty G."/>
            <person name="Ishihara M."/>
            <person name="Wang H."/>
            <person name="Abouelleil A."/>
            <person name="Bishop L."/>
            <person name="Davey E."/>
            <person name="Deng R."/>
            <person name="Deng X."/>
            <person name="Fan L."/>
            <person name="Fantoni G."/>
            <person name="Fitzgerald M."/>
            <person name="Gogineni E."/>
            <person name="Goldberg J.M."/>
            <person name="Handley G."/>
            <person name="Hu X."/>
            <person name="Huber C."/>
            <person name="Jiao X."/>
            <person name="Jones K."/>
            <person name="Levin J.Z."/>
            <person name="Liu Y."/>
            <person name="Macdonald P."/>
            <person name="Melnikov A."/>
            <person name="Raley C."/>
            <person name="Sassi M."/>
            <person name="Sherman B.T."/>
            <person name="Song X."/>
            <person name="Sykes S."/>
            <person name="Tran B."/>
            <person name="Walsh L."/>
            <person name="Xia Y."/>
            <person name="Yang J."/>
            <person name="Young S."/>
            <person name="Zeng Q."/>
            <person name="Zheng X."/>
            <person name="Stephens R."/>
            <person name="Nusbaum C."/>
            <person name="Birren B.W."/>
            <person name="Azadi P."/>
            <person name="Lempicki R.A."/>
            <person name="Cuomo C.A."/>
            <person name="Kovacs J.A."/>
        </authorList>
    </citation>
    <scope>NUCLEOTIDE SEQUENCE [LARGE SCALE GENOMIC DNA]</scope>
    <source>
        <strain evidence="10">B123</strain>
    </source>
</reference>
<keyword evidence="3" id="KW-0238">DNA-binding</keyword>
<dbReference type="GO" id="GO:0001228">
    <property type="term" value="F:DNA-binding transcription activator activity, RNA polymerase II-specific"/>
    <property type="evidence" value="ECO:0007669"/>
    <property type="project" value="TreeGrafter"/>
</dbReference>
<gene>
    <name evidence="9" type="ORF">PNEG_01003</name>
</gene>
<dbReference type="GO" id="GO:0016602">
    <property type="term" value="C:CCAAT-binding factor complex"/>
    <property type="evidence" value="ECO:0007669"/>
    <property type="project" value="TreeGrafter"/>
</dbReference>
<dbReference type="OrthoDB" id="1272441at2759"/>
<evidence type="ECO:0000256" key="1">
    <source>
        <dbReference type="ARBA" id="ARBA00004123"/>
    </source>
</evidence>
<evidence type="ECO:0000259" key="8">
    <source>
        <dbReference type="Pfam" id="PF00808"/>
    </source>
</evidence>